<dbReference type="EMBL" id="JBHSQS010000007">
    <property type="protein sequence ID" value="MFC5924552.1"/>
    <property type="molecule type" value="Genomic_DNA"/>
</dbReference>
<keyword evidence="5" id="KW-1185">Reference proteome</keyword>
<comment type="caution">
    <text evidence="4">The sequence shown here is derived from an EMBL/GenBank/DDBJ whole genome shotgun (WGS) entry which is preliminary data.</text>
</comment>
<feature type="compositionally biased region" description="Basic residues" evidence="1">
    <location>
        <begin position="528"/>
        <end position="537"/>
    </location>
</feature>
<evidence type="ECO:0000256" key="1">
    <source>
        <dbReference type="SAM" id="MobiDB-lite"/>
    </source>
</evidence>
<dbReference type="PANTHER" id="PTHR45527:SF1">
    <property type="entry name" value="FATTY ACID SYNTHASE"/>
    <property type="match status" value="1"/>
</dbReference>
<dbReference type="SUPFAM" id="SSF56801">
    <property type="entry name" value="Acetyl-CoA synthetase-like"/>
    <property type="match status" value="1"/>
</dbReference>
<feature type="region of interest" description="Disordered" evidence="1">
    <location>
        <begin position="1"/>
        <end position="20"/>
    </location>
</feature>
<sequence length="537" mass="57216">MSQRISRRDRETLLGFNPDPTPQRPVPVHELICHQALRTPDAIAVRSGGTVLTYRELLDAAALVAGRLAADGVGPGAVVGLCAPRGAKLVVAVLGVLLSGAAYLPVDPQHPAHRQRAMLESAHAALLLVDGAESPPDGHPTPVRSLAGASIGGTGAPPAAPVDWRRYVAGSDVRDGLCCVIFTSGSTGEPKGVEVTHAGLANRLVGMLDVHRVGPGDVLLHKTPYTFDVSMWELLLAFLAGGSLVVAPPQAHRDPQALVELIVRHGVTMVHFVPSMLALFVTEPDVGRCASLRVVLCGGEALPPKLVNTLTAVLPQASVYNMYGPAEATIDVTAWECRRPELGDTVPIGRPLSNVSAYVVDEQGELVAPGVAGELLLGGACLARGYAGRPEFTAERFVQTEVAGHRERVYRTGDLVRWSAEGYLDYLGRIDTQVKIRGQRVELGEIESTLRRHPLVDNAVVVLRDARSLVAYVVLAAGPRQEVDESALRAYLAERLPEHMVPSRIVGLAQIPTTRHGKVDRAALPPPPRRRAAPVGR</sequence>
<name>A0ABW1H800_9ACTN</name>
<feature type="domain" description="AMP-dependent synthetase/ligase" evidence="2">
    <location>
        <begin position="34"/>
        <end position="386"/>
    </location>
</feature>
<gene>
    <name evidence="4" type="ORF">ACFQGL_14480</name>
</gene>
<dbReference type="PROSITE" id="PS00455">
    <property type="entry name" value="AMP_BINDING"/>
    <property type="match status" value="1"/>
</dbReference>
<dbReference type="InterPro" id="IPR010071">
    <property type="entry name" value="AA_adenyl_dom"/>
</dbReference>
<protein>
    <submittedName>
        <fullName evidence="4">Amino acid adenylation domain-containing protein</fullName>
    </submittedName>
</protein>
<evidence type="ECO:0000313" key="5">
    <source>
        <dbReference type="Proteomes" id="UP001596226"/>
    </source>
</evidence>
<reference evidence="5" key="1">
    <citation type="journal article" date="2019" name="Int. J. Syst. Evol. Microbiol.">
        <title>The Global Catalogue of Microorganisms (GCM) 10K type strain sequencing project: providing services to taxonomists for standard genome sequencing and annotation.</title>
        <authorList>
            <consortium name="The Broad Institute Genomics Platform"/>
            <consortium name="The Broad Institute Genome Sequencing Center for Infectious Disease"/>
            <person name="Wu L."/>
            <person name="Ma J."/>
        </authorList>
    </citation>
    <scope>NUCLEOTIDE SEQUENCE [LARGE SCALE GENOMIC DNA]</scope>
    <source>
        <strain evidence="5">CGMCC 4.7144</strain>
    </source>
</reference>
<feature type="compositionally biased region" description="Basic and acidic residues" evidence="1">
    <location>
        <begin position="1"/>
        <end position="12"/>
    </location>
</feature>
<dbReference type="RefSeq" id="WP_377511403.1">
    <property type="nucleotide sequence ID" value="NZ_JBHSQS010000007.1"/>
</dbReference>
<dbReference type="Pfam" id="PF13193">
    <property type="entry name" value="AMP-binding_C"/>
    <property type="match status" value="1"/>
</dbReference>
<evidence type="ECO:0000259" key="2">
    <source>
        <dbReference type="Pfam" id="PF00501"/>
    </source>
</evidence>
<feature type="domain" description="AMP-binding enzyme C-terminal" evidence="3">
    <location>
        <begin position="445"/>
        <end position="518"/>
    </location>
</feature>
<dbReference type="NCBIfam" id="TIGR01733">
    <property type="entry name" value="AA-adenyl-dom"/>
    <property type="match status" value="1"/>
</dbReference>
<dbReference type="Proteomes" id="UP001596226">
    <property type="component" value="Unassembled WGS sequence"/>
</dbReference>
<dbReference type="Pfam" id="PF00501">
    <property type="entry name" value="AMP-binding"/>
    <property type="match status" value="1"/>
</dbReference>
<dbReference type="InterPro" id="IPR020845">
    <property type="entry name" value="AMP-binding_CS"/>
</dbReference>
<dbReference type="InterPro" id="IPR000873">
    <property type="entry name" value="AMP-dep_synth/lig_dom"/>
</dbReference>
<proteinExistence type="predicted"/>
<dbReference type="Gene3D" id="3.30.300.30">
    <property type="match status" value="1"/>
</dbReference>
<accession>A0ABW1H800</accession>
<dbReference type="CDD" id="cd05930">
    <property type="entry name" value="A_NRPS"/>
    <property type="match status" value="1"/>
</dbReference>
<dbReference type="Gene3D" id="3.40.50.980">
    <property type="match status" value="2"/>
</dbReference>
<evidence type="ECO:0000259" key="3">
    <source>
        <dbReference type="Pfam" id="PF13193"/>
    </source>
</evidence>
<organism evidence="4 5">
    <name type="scientific">Micromonospora vulcania</name>
    <dbReference type="NCBI Taxonomy" id="1441873"/>
    <lineage>
        <taxon>Bacteria</taxon>
        <taxon>Bacillati</taxon>
        <taxon>Actinomycetota</taxon>
        <taxon>Actinomycetes</taxon>
        <taxon>Micromonosporales</taxon>
        <taxon>Micromonosporaceae</taxon>
        <taxon>Micromonospora</taxon>
    </lineage>
</organism>
<evidence type="ECO:0000313" key="4">
    <source>
        <dbReference type="EMBL" id="MFC5924552.1"/>
    </source>
</evidence>
<dbReference type="InterPro" id="IPR025110">
    <property type="entry name" value="AMP-bd_C"/>
</dbReference>
<dbReference type="Gene3D" id="2.30.38.10">
    <property type="entry name" value="Luciferase, Domain 3"/>
    <property type="match status" value="1"/>
</dbReference>
<dbReference type="InterPro" id="IPR045851">
    <property type="entry name" value="AMP-bd_C_sf"/>
</dbReference>
<feature type="region of interest" description="Disordered" evidence="1">
    <location>
        <begin position="516"/>
        <end position="537"/>
    </location>
</feature>
<dbReference type="PANTHER" id="PTHR45527">
    <property type="entry name" value="NONRIBOSOMAL PEPTIDE SYNTHETASE"/>
    <property type="match status" value="1"/>
</dbReference>